<evidence type="ECO:0000256" key="1">
    <source>
        <dbReference type="ARBA" id="ARBA00007228"/>
    </source>
</evidence>
<proteinExistence type="inferred from homology"/>
<dbReference type="Gene3D" id="1.10.8.590">
    <property type="match status" value="1"/>
</dbReference>
<evidence type="ECO:0000313" key="6">
    <source>
        <dbReference type="EMBL" id="PYE86076.1"/>
    </source>
</evidence>
<keyword evidence="3 6" id="KW-0808">Transferase</keyword>
<dbReference type="PIRSF" id="PIRSF004808">
    <property type="entry name" value="LasT"/>
    <property type="match status" value="1"/>
</dbReference>
<dbReference type="GO" id="GO:0008173">
    <property type="term" value="F:RNA methyltransferase activity"/>
    <property type="evidence" value="ECO:0007669"/>
    <property type="project" value="InterPro"/>
</dbReference>
<keyword evidence="4" id="KW-0949">S-adenosyl-L-methionine</keyword>
<dbReference type="Pfam" id="PF00588">
    <property type="entry name" value="SpoU_methylase"/>
    <property type="match status" value="1"/>
</dbReference>
<evidence type="ECO:0000259" key="5">
    <source>
        <dbReference type="Pfam" id="PF00588"/>
    </source>
</evidence>
<dbReference type="InterPro" id="IPR004384">
    <property type="entry name" value="RNA_MeTrfase_TrmJ/LasT"/>
</dbReference>
<keyword evidence="2 6" id="KW-0489">Methyltransferase</keyword>
<reference evidence="6 7" key="1">
    <citation type="submission" date="2018-06" db="EMBL/GenBank/DDBJ databases">
        <title>Genomic Encyclopedia of Type Strains, Phase III (KMG-III): the genomes of soil and plant-associated and newly described type strains.</title>
        <authorList>
            <person name="Whitman W."/>
        </authorList>
    </citation>
    <scope>NUCLEOTIDE SEQUENCE [LARGE SCALE GENOMIC DNA]</scope>
    <source>
        <strain evidence="6 7">CECT 9025</strain>
    </source>
</reference>
<dbReference type="AlphaFoldDB" id="A0A318T043"/>
<dbReference type="Proteomes" id="UP000248311">
    <property type="component" value="Unassembled WGS sequence"/>
</dbReference>
<dbReference type="OrthoDB" id="9806346at2"/>
<dbReference type="GO" id="GO:0002128">
    <property type="term" value="P:tRNA nucleoside ribose methylation"/>
    <property type="evidence" value="ECO:0007669"/>
    <property type="project" value="TreeGrafter"/>
</dbReference>
<evidence type="ECO:0000256" key="3">
    <source>
        <dbReference type="ARBA" id="ARBA00022679"/>
    </source>
</evidence>
<comment type="caution">
    <text evidence="6">The sequence shown here is derived from an EMBL/GenBank/DDBJ whole genome shotgun (WGS) entry which is preliminary data.</text>
</comment>
<accession>A0A318T043</accession>
<dbReference type="PANTHER" id="PTHR42786:SF7">
    <property type="entry name" value="TRNA_RRNA METHYLTRANSFERASE SPOU TYPE DOMAIN-CONTAINING PROTEIN"/>
    <property type="match status" value="1"/>
</dbReference>
<dbReference type="CDD" id="cd18093">
    <property type="entry name" value="SpoU-like_TrmJ"/>
    <property type="match status" value="1"/>
</dbReference>
<keyword evidence="7" id="KW-1185">Reference proteome</keyword>
<dbReference type="SUPFAM" id="SSF75217">
    <property type="entry name" value="alpha/beta knot"/>
    <property type="match status" value="1"/>
</dbReference>
<dbReference type="GO" id="GO:0003723">
    <property type="term" value="F:RNA binding"/>
    <property type="evidence" value="ECO:0007669"/>
    <property type="project" value="InterPro"/>
</dbReference>
<dbReference type="RefSeq" id="WP_110813072.1">
    <property type="nucleotide sequence ID" value="NZ_QJTE01000001.1"/>
</dbReference>
<feature type="domain" description="tRNA/rRNA methyltransferase SpoU type" evidence="5">
    <location>
        <begin position="4"/>
        <end position="154"/>
    </location>
</feature>
<evidence type="ECO:0000256" key="4">
    <source>
        <dbReference type="ARBA" id="ARBA00022691"/>
    </source>
</evidence>
<dbReference type="PANTHER" id="PTHR42786">
    <property type="entry name" value="TRNA/RRNA METHYLTRANSFERASE"/>
    <property type="match status" value="1"/>
</dbReference>
<dbReference type="GO" id="GO:0005829">
    <property type="term" value="C:cytosol"/>
    <property type="evidence" value="ECO:0007669"/>
    <property type="project" value="TreeGrafter"/>
</dbReference>
<dbReference type="InterPro" id="IPR029026">
    <property type="entry name" value="tRNA_m1G_MTases_N"/>
</dbReference>
<name>A0A318T043_9RHOB</name>
<evidence type="ECO:0000256" key="2">
    <source>
        <dbReference type="ARBA" id="ARBA00022603"/>
    </source>
</evidence>
<gene>
    <name evidence="6" type="ORF">DFP88_101751</name>
</gene>
<evidence type="ECO:0000313" key="7">
    <source>
        <dbReference type="Proteomes" id="UP000248311"/>
    </source>
</evidence>
<dbReference type="InterPro" id="IPR029028">
    <property type="entry name" value="Alpha/beta_knot_MTases"/>
</dbReference>
<comment type="similarity">
    <text evidence="1">Belongs to the class IV-like SAM-binding methyltransferase superfamily. RNA methyltransferase TrmH family.</text>
</comment>
<protein>
    <submittedName>
        <fullName evidence="6">tRNA/rRNA methyltransferase</fullName>
    </submittedName>
</protein>
<sequence>MPPVFVLIRPQMGENIGAASRAMWNFGLDRMRLVAPRDGWPNPKATAMASGAGRLLDGAMLTEDTPAAVSDCTYVYATTARPRGLTKPVLTPEVAMADAAERAARGEQTAVLFGPERAGMENDDIALANAIVSVPVNPEFASLNLAQCVLLMAYEWRRAEGTAEARRVEMAGADWATQGDVAHLAGHWEERLEEAGFFFPEGKAPHMKMTLRNLFSRMPLTRPDVQILHGIMRQMVRWKDRG</sequence>
<dbReference type="Gene3D" id="3.40.1280.10">
    <property type="match status" value="1"/>
</dbReference>
<dbReference type="EMBL" id="QJTE01000001">
    <property type="protein sequence ID" value="PYE86076.1"/>
    <property type="molecule type" value="Genomic_DNA"/>
</dbReference>
<organism evidence="6 7">
    <name type="scientific">Pseudoroseicyclus aestuarii</name>
    <dbReference type="NCBI Taxonomy" id="1795041"/>
    <lineage>
        <taxon>Bacteria</taxon>
        <taxon>Pseudomonadati</taxon>
        <taxon>Pseudomonadota</taxon>
        <taxon>Alphaproteobacteria</taxon>
        <taxon>Rhodobacterales</taxon>
        <taxon>Paracoccaceae</taxon>
        <taxon>Pseudoroseicyclus</taxon>
    </lineage>
</organism>
<dbReference type="InterPro" id="IPR001537">
    <property type="entry name" value="SpoU_MeTrfase"/>
</dbReference>